<reference evidence="5 6" key="1">
    <citation type="journal article" date="2018" name="Gigascience">
        <title>Genomes of trombidid mites reveal novel predicted allergens and laterally-transferred genes associated with secondary metabolism.</title>
        <authorList>
            <person name="Dong X."/>
            <person name="Chaisiri K."/>
            <person name="Xia D."/>
            <person name="Armstrong S.D."/>
            <person name="Fang Y."/>
            <person name="Donnelly M.J."/>
            <person name="Kadowaki T."/>
            <person name="McGarry J.W."/>
            <person name="Darby A.C."/>
            <person name="Makepeace B.L."/>
        </authorList>
    </citation>
    <scope>NUCLEOTIDE SEQUENCE [LARGE SCALE GENOMIC DNA]</scope>
    <source>
        <strain evidence="5">UoL-UT</strain>
    </source>
</reference>
<evidence type="ECO:0000313" key="6">
    <source>
        <dbReference type="Proteomes" id="UP000288716"/>
    </source>
</evidence>
<name>A0A443SI78_9ACAR</name>
<feature type="compositionally biased region" description="Basic and acidic residues" evidence="4">
    <location>
        <begin position="542"/>
        <end position="557"/>
    </location>
</feature>
<dbReference type="GO" id="GO:0003712">
    <property type="term" value="F:transcription coregulator activity"/>
    <property type="evidence" value="ECO:0007669"/>
    <property type="project" value="TreeGrafter"/>
</dbReference>
<feature type="compositionally biased region" description="Polar residues" evidence="4">
    <location>
        <begin position="529"/>
        <end position="541"/>
    </location>
</feature>
<dbReference type="PANTHER" id="PTHR16088">
    <property type="entry name" value="YY1 ASSOCIATED PROTEIN-RELATED"/>
    <property type="match status" value="1"/>
</dbReference>
<dbReference type="STRING" id="299467.A0A443SI78"/>
<evidence type="ECO:0000256" key="2">
    <source>
        <dbReference type="ARBA" id="ARBA00023163"/>
    </source>
</evidence>
<evidence type="ECO:0000256" key="3">
    <source>
        <dbReference type="ARBA" id="ARBA00023242"/>
    </source>
</evidence>
<accession>A0A443SI78</accession>
<evidence type="ECO:0000256" key="1">
    <source>
        <dbReference type="ARBA" id="ARBA00023015"/>
    </source>
</evidence>
<dbReference type="Proteomes" id="UP000288716">
    <property type="component" value="Unassembled WGS sequence"/>
</dbReference>
<feature type="region of interest" description="Disordered" evidence="4">
    <location>
        <begin position="1"/>
        <end position="93"/>
    </location>
</feature>
<feature type="region of interest" description="Disordered" evidence="4">
    <location>
        <begin position="522"/>
        <end position="567"/>
    </location>
</feature>
<keyword evidence="2" id="KW-0804">Transcription</keyword>
<evidence type="ECO:0000313" key="5">
    <source>
        <dbReference type="EMBL" id="RWS27220.1"/>
    </source>
</evidence>
<dbReference type="VEuPathDB" id="VectorBase:LDEU004820"/>
<gene>
    <name evidence="5" type="ORF">B4U80_04495</name>
</gene>
<evidence type="ECO:0000256" key="4">
    <source>
        <dbReference type="SAM" id="MobiDB-lite"/>
    </source>
</evidence>
<protein>
    <submittedName>
        <fullName evidence="5">GON-4-like protein</fullName>
    </submittedName>
</protein>
<dbReference type="PANTHER" id="PTHR16088:SF3">
    <property type="entry name" value="GON-4-LIKE PROTEIN"/>
    <property type="match status" value="1"/>
</dbReference>
<comment type="caution">
    <text evidence="5">The sequence shown here is derived from an EMBL/GenBank/DDBJ whole genome shotgun (WGS) entry which is preliminary data.</text>
</comment>
<keyword evidence="6" id="KW-1185">Reference proteome</keyword>
<feature type="region of interest" description="Disordered" evidence="4">
    <location>
        <begin position="917"/>
        <end position="939"/>
    </location>
</feature>
<dbReference type="Gene3D" id="1.10.10.60">
    <property type="entry name" value="Homeodomain-like"/>
    <property type="match status" value="1"/>
</dbReference>
<keyword evidence="1" id="KW-0805">Transcription regulation</keyword>
<proteinExistence type="predicted"/>
<dbReference type="OrthoDB" id="6257037at2759"/>
<dbReference type="EMBL" id="NCKV01002173">
    <property type="protein sequence ID" value="RWS27220.1"/>
    <property type="molecule type" value="Genomic_DNA"/>
</dbReference>
<feature type="compositionally biased region" description="Acidic residues" evidence="4">
    <location>
        <begin position="32"/>
        <end position="73"/>
    </location>
</feature>
<keyword evidence="3" id="KW-0539">Nucleus</keyword>
<dbReference type="GO" id="GO:0005634">
    <property type="term" value="C:nucleus"/>
    <property type="evidence" value="ECO:0007669"/>
    <property type="project" value="TreeGrafter"/>
</dbReference>
<dbReference type="GO" id="GO:0006355">
    <property type="term" value="P:regulation of DNA-templated transcription"/>
    <property type="evidence" value="ECO:0007669"/>
    <property type="project" value="TreeGrafter"/>
</dbReference>
<dbReference type="InterPro" id="IPR052435">
    <property type="entry name" value="YY1-Transcr_Regul"/>
</dbReference>
<dbReference type="AlphaFoldDB" id="A0A443SI78"/>
<sequence length="1005" mass="115142">MVKNIITNNENDCDFEPKLTRSKLRQAQPQKEEDEEEECPLFVELEDEDDEEYKPVEDEEDDDDLEEEVDDTDAASNANKSELDSEAENEPVSALSESDLICLRTRSKCHIEQVPSDTLEFPDVSKDLYGENSDNVDEDWKQFLDSLYVDNPSKMLEDDETNDPEYNVFEDIEDLFDSWDLRDDKAVKVSNKEVKELMGDDVECCDPKELVKADSISALSCSLSNEDMLLLHHQMSQHVQLLTQTYFLTVQNSTLSSVSESAKFLLNEISQFTVGKNYSFFRTVNLSDAVKIIDEAKLRARVELKQSTSWRPCPLSKEAKSIIAKNPNVFQFPSLLPLNGYFDVLNSEKKKTVFTAAEDALIALGLEQFKPLEKRCYKYIRQLLVPIKSELQIRIHVKNLKRSKKAADDANPIKYYLRTGQTLPVSRNYEVISSRSEYSEGETLPEWLKKELSKQEKSLDSLAHHNYCLKSSKSQLQSTPVKPIQPKPRSAVLSPFKQVSSIIKKYKMYKPSNRLPVLKLKDSNETDGKNNVMSDEVSSTSEVREENEKCQTSKEVTDNELSDDGNRITDLTQNASEMDAKVDDEDNESDLEALMLASSTITSSKMRSNQNFQSKREGKKVMAAKHRESTALILSENWNENDSKKAEKEDVLVEHFLARVREVLTDNQDYVQFLTYLNEFGVKRSANSTTGLKELYKNIESLLLKVNASDVLDEFVLFLQPHEAALCGKTFDYLYWRRFTSFIRKLEVYFCSDSTSLFRLYKVLWQMKQNDSSVDKKKLRNAISKIVNNQPYLMHEFSSLFLDEKPSDHLFANDEDFDEIQVTSDEEENENANTPKEYVENINLSVETEDLKYGTNECPCKLCHNDNTEITKKRHCIACSIKFIGGKVYLQGHKKPQLAEIHYNDCGQKQCTANSESVKTVSSDSESENMSKKQNDKNDSWSINDDKLLLELCKSKIISGRNQSLGQEVFEEVAAQLQRDTKSIIIRFQQLIEIFKKDKSGNTGT</sequence>
<feature type="compositionally biased region" description="Basic and acidic residues" evidence="4">
    <location>
        <begin position="929"/>
        <end position="939"/>
    </location>
</feature>
<organism evidence="5 6">
    <name type="scientific">Leptotrombidium deliense</name>
    <dbReference type="NCBI Taxonomy" id="299467"/>
    <lineage>
        <taxon>Eukaryota</taxon>
        <taxon>Metazoa</taxon>
        <taxon>Ecdysozoa</taxon>
        <taxon>Arthropoda</taxon>
        <taxon>Chelicerata</taxon>
        <taxon>Arachnida</taxon>
        <taxon>Acari</taxon>
        <taxon>Acariformes</taxon>
        <taxon>Trombidiformes</taxon>
        <taxon>Prostigmata</taxon>
        <taxon>Anystina</taxon>
        <taxon>Parasitengona</taxon>
        <taxon>Trombiculoidea</taxon>
        <taxon>Trombiculidae</taxon>
        <taxon>Leptotrombidium</taxon>
    </lineage>
</organism>
<feature type="compositionally biased region" description="Polar residues" evidence="4">
    <location>
        <begin position="1"/>
        <end position="10"/>
    </location>
</feature>